<evidence type="ECO:0000256" key="1">
    <source>
        <dbReference type="ARBA" id="ARBA00004123"/>
    </source>
</evidence>
<dbReference type="CDD" id="cd00067">
    <property type="entry name" value="GAL4"/>
    <property type="match status" value="1"/>
</dbReference>
<evidence type="ECO:0000313" key="8">
    <source>
        <dbReference type="EMBL" id="KAJ5456918.1"/>
    </source>
</evidence>
<reference evidence="8" key="1">
    <citation type="submission" date="2022-12" db="EMBL/GenBank/DDBJ databases">
        <authorList>
            <person name="Petersen C."/>
        </authorList>
    </citation>
    <scope>NUCLEOTIDE SEQUENCE</scope>
    <source>
        <strain evidence="8">IBT 17660</strain>
    </source>
</reference>
<keyword evidence="4" id="KW-0238">DNA-binding</keyword>
<dbReference type="GO" id="GO:0000981">
    <property type="term" value="F:DNA-binding transcription factor activity, RNA polymerase II-specific"/>
    <property type="evidence" value="ECO:0007669"/>
    <property type="project" value="InterPro"/>
</dbReference>
<evidence type="ECO:0000256" key="4">
    <source>
        <dbReference type="ARBA" id="ARBA00023125"/>
    </source>
</evidence>
<dbReference type="GO" id="GO:0003677">
    <property type="term" value="F:DNA binding"/>
    <property type="evidence" value="ECO:0007669"/>
    <property type="project" value="UniProtKB-KW"/>
</dbReference>
<evidence type="ECO:0000259" key="7">
    <source>
        <dbReference type="PROSITE" id="PS50048"/>
    </source>
</evidence>
<dbReference type="InterPro" id="IPR001138">
    <property type="entry name" value="Zn2Cys6_DnaBD"/>
</dbReference>
<dbReference type="PROSITE" id="PS50048">
    <property type="entry name" value="ZN2_CY6_FUNGAL_2"/>
    <property type="match status" value="1"/>
</dbReference>
<sequence>MDMTDPLHAGSIKRIRQACANCRRKKTKCTGERPICLHCRRNRLACIYEPHATTIGYSNHMPPVVPAGNNLNLNNVGRISAQRNVDLRTDLGTGRAFAAD</sequence>
<dbReference type="OrthoDB" id="424974at2759"/>
<evidence type="ECO:0000313" key="9">
    <source>
        <dbReference type="Proteomes" id="UP001147760"/>
    </source>
</evidence>
<dbReference type="InterPro" id="IPR036864">
    <property type="entry name" value="Zn2-C6_fun-type_DNA-bd_sf"/>
</dbReference>
<dbReference type="Pfam" id="PF00172">
    <property type="entry name" value="Zn_clus"/>
    <property type="match status" value="1"/>
</dbReference>
<keyword evidence="9" id="KW-1185">Reference proteome</keyword>
<keyword evidence="2" id="KW-0479">Metal-binding</keyword>
<protein>
    <recommendedName>
        <fullName evidence="7">Zn(2)-C6 fungal-type domain-containing protein</fullName>
    </recommendedName>
</protein>
<evidence type="ECO:0000256" key="5">
    <source>
        <dbReference type="ARBA" id="ARBA00023163"/>
    </source>
</evidence>
<dbReference type="GO" id="GO:0005634">
    <property type="term" value="C:nucleus"/>
    <property type="evidence" value="ECO:0007669"/>
    <property type="project" value="UniProtKB-SubCell"/>
</dbReference>
<evidence type="ECO:0000256" key="2">
    <source>
        <dbReference type="ARBA" id="ARBA00022723"/>
    </source>
</evidence>
<dbReference type="AlphaFoldDB" id="A0A9W9WEW4"/>
<dbReference type="PANTHER" id="PTHR47338:SF4">
    <property type="entry name" value="ZN(II)2CYS6 TRANSCRIPTION FACTOR (EUROFUNG)"/>
    <property type="match status" value="1"/>
</dbReference>
<keyword evidence="3" id="KW-0805">Transcription regulation</keyword>
<dbReference type="InterPro" id="IPR050815">
    <property type="entry name" value="TF_fung"/>
</dbReference>
<reference evidence="8" key="2">
    <citation type="journal article" date="2023" name="IMA Fungus">
        <title>Comparative genomic study of the Penicillium genus elucidates a diverse pangenome and 15 lateral gene transfer events.</title>
        <authorList>
            <person name="Petersen C."/>
            <person name="Sorensen T."/>
            <person name="Nielsen M.R."/>
            <person name="Sondergaard T.E."/>
            <person name="Sorensen J.L."/>
            <person name="Fitzpatrick D.A."/>
            <person name="Frisvad J.C."/>
            <person name="Nielsen K.L."/>
        </authorList>
    </citation>
    <scope>NUCLEOTIDE SEQUENCE</scope>
    <source>
        <strain evidence="8">IBT 17660</strain>
    </source>
</reference>
<keyword evidence="5" id="KW-0804">Transcription</keyword>
<dbReference type="EMBL" id="JAPWDO010000009">
    <property type="protein sequence ID" value="KAJ5456918.1"/>
    <property type="molecule type" value="Genomic_DNA"/>
</dbReference>
<dbReference type="Gene3D" id="4.10.240.10">
    <property type="entry name" value="Zn(2)-C6 fungal-type DNA-binding domain"/>
    <property type="match status" value="1"/>
</dbReference>
<evidence type="ECO:0000256" key="6">
    <source>
        <dbReference type="ARBA" id="ARBA00023242"/>
    </source>
</evidence>
<dbReference type="PROSITE" id="PS00463">
    <property type="entry name" value="ZN2_CY6_FUNGAL_1"/>
    <property type="match status" value="1"/>
</dbReference>
<comment type="caution">
    <text evidence="8">The sequence shown here is derived from an EMBL/GenBank/DDBJ whole genome shotgun (WGS) entry which is preliminary data.</text>
</comment>
<dbReference type="GO" id="GO:0008270">
    <property type="term" value="F:zinc ion binding"/>
    <property type="evidence" value="ECO:0007669"/>
    <property type="project" value="InterPro"/>
</dbReference>
<proteinExistence type="predicted"/>
<gene>
    <name evidence="8" type="ORF">N7530_012192</name>
</gene>
<evidence type="ECO:0000256" key="3">
    <source>
        <dbReference type="ARBA" id="ARBA00023015"/>
    </source>
</evidence>
<feature type="domain" description="Zn(2)-C6 fungal-type" evidence="7">
    <location>
        <begin position="18"/>
        <end position="48"/>
    </location>
</feature>
<dbReference type="SMART" id="SM00066">
    <property type="entry name" value="GAL4"/>
    <property type="match status" value="1"/>
</dbReference>
<comment type="subcellular location">
    <subcellularLocation>
        <location evidence="1">Nucleus</location>
    </subcellularLocation>
</comment>
<organism evidence="8 9">
    <name type="scientific">Penicillium desertorum</name>
    <dbReference type="NCBI Taxonomy" id="1303715"/>
    <lineage>
        <taxon>Eukaryota</taxon>
        <taxon>Fungi</taxon>
        <taxon>Dikarya</taxon>
        <taxon>Ascomycota</taxon>
        <taxon>Pezizomycotina</taxon>
        <taxon>Eurotiomycetes</taxon>
        <taxon>Eurotiomycetidae</taxon>
        <taxon>Eurotiales</taxon>
        <taxon>Aspergillaceae</taxon>
        <taxon>Penicillium</taxon>
    </lineage>
</organism>
<name>A0A9W9WEW4_9EURO</name>
<dbReference type="PANTHER" id="PTHR47338">
    <property type="entry name" value="ZN(II)2CYS6 TRANSCRIPTION FACTOR (EUROFUNG)-RELATED"/>
    <property type="match status" value="1"/>
</dbReference>
<dbReference type="Proteomes" id="UP001147760">
    <property type="component" value="Unassembled WGS sequence"/>
</dbReference>
<dbReference type="SUPFAM" id="SSF57701">
    <property type="entry name" value="Zn2/Cys6 DNA-binding domain"/>
    <property type="match status" value="1"/>
</dbReference>
<accession>A0A9W9WEW4</accession>
<keyword evidence="6" id="KW-0539">Nucleus</keyword>